<evidence type="ECO:0000256" key="2">
    <source>
        <dbReference type="SAM" id="Phobius"/>
    </source>
</evidence>
<sequence length="124" mass="12382">MPAADRTRRSPLACLLVALVLALGLSGAAQAGAGTGGGHPMVTSAAGVPGPQAVLDLHVQFRLGTPRPDGFATGPSALLAVLLLGRRRRRSPARVARGAPGRPPRGGRAPPASPPVQGLLTANP</sequence>
<keyword evidence="2" id="KW-0472">Membrane</keyword>
<dbReference type="RefSeq" id="WP_345460003.1">
    <property type="nucleotide sequence ID" value="NZ_BAABHF010000013.1"/>
</dbReference>
<evidence type="ECO:0000256" key="3">
    <source>
        <dbReference type="SAM" id="SignalP"/>
    </source>
</evidence>
<feature type="region of interest" description="Disordered" evidence="1">
    <location>
        <begin position="89"/>
        <end position="124"/>
    </location>
</feature>
<proteinExistence type="predicted"/>
<feature type="compositionally biased region" description="Low complexity" evidence="1">
    <location>
        <begin position="93"/>
        <end position="110"/>
    </location>
</feature>
<accession>A0ABP8PN63</accession>
<keyword evidence="2" id="KW-1133">Transmembrane helix</keyword>
<name>A0ABP8PN63_9ACTN</name>
<keyword evidence="5" id="KW-1185">Reference proteome</keyword>
<organism evidence="4 5">
    <name type="scientific">Actinoallomurus oryzae</name>
    <dbReference type="NCBI Taxonomy" id="502180"/>
    <lineage>
        <taxon>Bacteria</taxon>
        <taxon>Bacillati</taxon>
        <taxon>Actinomycetota</taxon>
        <taxon>Actinomycetes</taxon>
        <taxon>Streptosporangiales</taxon>
        <taxon>Thermomonosporaceae</taxon>
        <taxon>Actinoallomurus</taxon>
    </lineage>
</organism>
<keyword evidence="3" id="KW-0732">Signal</keyword>
<evidence type="ECO:0000313" key="5">
    <source>
        <dbReference type="Proteomes" id="UP001500503"/>
    </source>
</evidence>
<comment type="caution">
    <text evidence="4">The sequence shown here is derived from an EMBL/GenBank/DDBJ whole genome shotgun (WGS) entry which is preliminary data.</text>
</comment>
<dbReference type="Proteomes" id="UP001500503">
    <property type="component" value="Unassembled WGS sequence"/>
</dbReference>
<reference evidence="5" key="1">
    <citation type="journal article" date="2019" name="Int. J. Syst. Evol. Microbiol.">
        <title>The Global Catalogue of Microorganisms (GCM) 10K type strain sequencing project: providing services to taxonomists for standard genome sequencing and annotation.</title>
        <authorList>
            <consortium name="The Broad Institute Genomics Platform"/>
            <consortium name="The Broad Institute Genome Sequencing Center for Infectious Disease"/>
            <person name="Wu L."/>
            <person name="Ma J."/>
        </authorList>
    </citation>
    <scope>NUCLEOTIDE SEQUENCE [LARGE SCALE GENOMIC DNA]</scope>
    <source>
        <strain evidence="5">JCM 17933</strain>
    </source>
</reference>
<gene>
    <name evidence="4" type="ORF">GCM10023191_018300</name>
</gene>
<dbReference type="EMBL" id="BAABHF010000013">
    <property type="protein sequence ID" value="GAA4488634.1"/>
    <property type="molecule type" value="Genomic_DNA"/>
</dbReference>
<feature type="transmembrane region" description="Helical" evidence="2">
    <location>
        <begin position="70"/>
        <end position="85"/>
    </location>
</feature>
<evidence type="ECO:0000256" key="1">
    <source>
        <dbReference type="SAM" id="MobiDB-lite"/>
    </source>
</evidence>
<feature type="signal peptide" evidence="3">
    <location>
        <begin position="1"/>
        <end position="31"/>
    </location>
</feature>
<keyword evidence="2" id="KW-0812">Transmembrane</keyword>
<feature type="chain" id="PRO_5046970319" evidence="3">
    <location>
        <begin position="32"/>
        <end position="124"/>
    </location>
</feature>
<evidence type="ECO:0000313" key="4">
    <source>
        <dbReference type="EMBL" id="GAA4488634.1"/>
    </source>
</evidence>
<protein>
    <submittedName>
        <fullName evidence="4">Uncharacterized protein</fullName>
    </submittedName>
</protein>